<dbReference type="RefSeq" id="WP_150605857.1">
    <property type="nucleotide sequence ID" value="NZ_CABPRY010000001.1"/>
</dbReference>
<dbReference type="Proteomes" id="UP000396788">
    <property type="component" value="Unassembled WGS sequence"/>
</dbReference>
<sequence>MDRRTKRHALVQETMAEIIERVGQRTPDRALLSEVSRILQRLTDAQDLFPLEDFPAPAPGAPQTSLRYLLNEQPDHGFALYVNSIVPGKRTAPHNHGTWAVIVALAGEELNRIYRRVDDGSDPERAQLELEREYVVRPGAPIEFMPDDIHSIHVDGASTVRHLHLYGRGLETLSDRIGFDLETGRVLNYNQNFMRPTVGKDFA</sequence>
<gene>
    <name evidence="1" type="ORF">PCE31107_00115</name>
</gene>
<dbReference type="AlphaFoldDB" id="A0A5E4REJ9"/>
<name>A0A5E4REJ9_9BURK</name>
<dbReference type="InterPro" id="IPR011051">
    <property type="entry name" value="RmlC_Cupin_sf"/>
</dbReference>
<evidence type="ECO:0000313" key="2">
    <source>
        <dbReference type="Proteomes" id="UP000396788"/>
    </source>
</evidence>
<dbReference type="CDD" id="cd10548">
    <property type="entry name" value="cupin_CDO"/>
    <property type="match status" value="1"/>
</dbReference>
<reference evidence="1 2" key="1">
    <citation type="submission" date="2019-08" db="EMBL/GenBank/DDBJ databases">
        <authorList>
            <person name="Peeters C."/>
        </authorList>
    </citation>
    <scope>NUCLEOTIDE SEQUENCE [LARGE SCALE GENOMIC DNA]</scope>
    <source>
        <strain evidence="1 2">LMG 31107</strain>
    </source>
</reference>
<dbReference type="SUPFAM" id="SSF51182">
    <property type="entry name" value="RmlC-like cupins"/>
    <property type="match status" value="1"/>
</dbReference>
<dbReference type="InterPro" id="IPR014710">
    <property type="entry name" value="RmlC-like_jellyroll"/>
</dbReference>
<organism evidence="1 2">
    <name type="scientific">Pandoraea cepalis</name>
    <dbReference type="NCBI Taxonomy" id="2508294"/>
    <lineage>
        <taxon>Bacteria</taxon>
        <taxon>Pseudomonadati</taxon>
        <taxon>Pseudomonadota</taxon>
        <taxon>Betaproteobacteria</taxon>
        <taxon>Burkholderiales</taxon>
        <taxon>Burkholderiaceae</taxon>
        <taxon>Pandoraea</taxon>
    </lineage>
</organism>
<dbReference type="EMBL" id="CABPRY010000001">
    <property type="protein sequence ID" value="VVD61231.1"/>
    <property type="molecule type" value="Genomic_DNA"/>
</dbReference>
<dbReference type="Gene3D" id="2.60.120.10">
    <property type="entry name" value="Jelly Rolls"/>
    <property type="match status" value="1"/>
</dbReference>
<evidence type="ECO:0000313" key="1">
    <source>
        <dbReference type="EMBL" id="VVD61231.1"/>
    </source>
</evidence>
<accession>A0A5E4REJ9</accession>
<evidence type="ECO:0008006" key="3">
    <source>
        <dbReference type="Google" id="ProtNLM"/>
    </source>
</evidence>
<proteinExistence type="predicted"/>
<protein>
    <recommendedName>
        <fullName evidence="3">Cysteine dioxygenase</fullName>
    </recommendedName>
</protein>